<evidence type="ECO:0000256" key="5">
    <source>
        <dbReference type="ARBA" id="ARBA00022989"/>
    </source>
</evidence>
<dbReference type="GeneID" id="34519661"/>
<feature type="transmembrane region" description="Helical" evidence="8">
    <location>
        <begin position="57"/>
        <end position="77"/>
    </location>
</feature>
<dbReference type="Proteomes" id="UP000019384">
    <property type="component" value="Unassembled WGS sequence"/>
</dbReference>
<keyword evidence="4 8" id="KW-0812">Transmembrane</keyword>
<dbReference type="InterPro" id="IPR005828">
    <property type="entry name" value="MFS_sugar_transport-like"/>
</dbReference>
<dbReference type="InterPro" id="IPR020846">
    <property type="entry name" value="MFS_dom"/>
</dbReference>
<organism evidence="10 11">
    <name type="scientific">Kuraishia capsulata CBS 1993</name>
    <dbReference type="NCBI Taxonomy" id="1382522"/>
    <lineage>
        <taxon>Eukaryota</taxon>
        <taxon>Fungi</taxon>
        <taxon>Dikarya</taxon>
        <taxon>Ascomycota</taxon>
        <taxon>Saccharomycotina</taxon>
        <taxon>Pichiomycetes</taxon>
        <taxon>Pichiales</taxon>
        <taxon>Pichiaceae</taxon>
        <taxon>Kuraishia</taxon>
    </lineage>
</organism>
<evidence type="ECO:0000256" key="8">
    <source>
        <dbReference type="SAM" id="Phobius"/>
    </source>
</evidence>
<comment type="similarity">
    <text evidence="2 7">Belongs to the major facilitator superfamily. Sugar transporter (TC 2.A.1.1) family.</text>
</comment>
<keyword evidence="6 8" id="KW-0472">Membrane</keyword>
<dbReference type="FunFam" id="1.20.1250.20:FF:000134">
    <property type="entry name" value="MFS sugar transporter protein"/>
    <property type="match status" value="1"/>
</dbReference>
<gene>
    <name evidence="10" type="ORF">KUCA_T00002238001</name>
</gene>
<dbReference type="InterPro" id="IPR036259">
    <property type="entry name" value="MFS_trans_sf"/>
</dbReference>
<feature type="transmembrane region" description="Helical" evidence="8">
    <location>
        <begin position="417"/>
        <end position="440"/>
    </location>
</feature>
<evidence type="ECO:0000259" key="9">
    <source>
        <dbReference type="PROSITE" id="PS50850"/>
    </source>
</evidence>
<accession>W6MMR4</accession>
<dbReference type="GO" id="GO:0005351">
    <property type="term" value="F:carbohydrate:proton symporter activity"/>
    <property type="evidence" value="ECO:0007669"/>
    <property type="project" value="TreeGrafter"/>
</dbReference>
<keyword evidence="3 7" id="KW-0813">Transport</keyword>
<dbReference type="HOGENOM" id="CLU_001265_30_13_1"/>
<keyword evidence="11" id="KW-1185">Reference proteome</keyword>
<feature type="transmembrane region" description="Helical" evidence="8">
    <location>
        <begin position="190"/>
        <end position="216"/>
    </location>
</feature>
<dbReference type="PROSITE" id="PS50850">
    <property type="entry name" value="MFS"/>
    <property type="match status" value="1"/>
</dbReference>
<evidence type="ECO:0000313" key="10">
    <source>
        <dbReference type="EMBL" id="CDK26267.1"/>
    </source>
</evidence>
<feature type="transmembrane region" description="Helical" evidence="8">
    <location>
        <begin position="314"/>
        <end position="336"/>
    </location>
</feature>
<dbReference type="AlphaFoldDB" id="W6MMR4"/>
<feature type="transmembrane region" description="Helical" evidence="8">
    <location>
        <begin position="482"/>
        <end position="501"/>
    </location>
</feature>
<dbReference type="Gene3D" id="1.20.1250.20">
    <property type="entry name" value="MFS general substrate transporter like domains"/>
    <property type="match status" value="1"/>
</dbReference>
<sequence>MTSEQGEKKAEIDHVEDSEANFNNSGIANAFREEGIAELQLEDVLPKLEKPWYKYSYLLKLNFLLVFSMMSSTNTGFDGSMLNGLQSIPSWSPYFGGLSGWRLGIISCAGGFGGIVGSLVGNYLADKIGRRYPTVIGCIFVIIGVIVQASAQNYAAFFIGRFIMGFGMVLCNVVGPLAISELAYPTHRPILTSCFNILFYAGSTLASLATLGCYHIPGLSNWSWRGPSLLQCFFPILQLMMFWWVPESPRFLISKGRFEEARDVLGEFHAGGDRNARLVEFEMAQITIALDNERALQSVSFKEFFATRQNLHRLFVISFLACMQQLSGNALVSYYLVLVLESIGITSANQQLTINVGLNVYNLGVAILILFLIERFRRRQMFMACTIGMLLTYVIWTVLSAINQKRNFEDKSLGKGVLAMIFLYFFAYDLGLLGLPYLYYTEVLPYFLRSKGMFIVQCWQQLIGVFNGLVNSIAMDAIEWKYYIVYCCIIGVEVFVVYLFFPETKGYTLETAAEAFGDTVVTEKDHPKAVRASDDADDASEVSA</sequence>
<dbReference type="PANTHER" id="PTHR48022">
    <property type="entry name" value="PLASTIDIC GLUCOSE TRANSPORTER 4"/>
    <property type="match status" value="1"/>
</dbReference>
<dbReference type="STRING" id="1382522.W6MMR4"/>
<evidence type="ECO:0000256" key="3">
    <source>
        <dbReference type="ARBA" id="ARBA00022448"/>
    </source>
</evidence>
<dbReference type="EMBL" id="HG793127">
    <property type="protein sequence ID" value="CDK26267.1"/>
    <property type="molecule type" value="Genomic_DNA"/>
</dbReference>
<evidence type="ECO:0000256" key="6">
    <source>
        <dbReference type="ARBA" id="ARBA00023136"/>
    </source>
</evidence>
<feature type="transmembrane region" description="Helical" evidence="8">
    <location>
        <begin position="228"/>
        <end position="245"/>
    </location>
</feature>
<dbReference type="InterPro" id="IPR050360">
    <property type="entry name" value="MFS_Sugar_Transporters"/>
</dbReference>
<protein>
    <recommendedName>
        <fullName evidence="9">Major facilitator superfamily (MFS) profile domain-containing protein</fullName>
    </recommendedName>
</protein>
<dbReference type="InterPro" id="IPR003663">
    <property type="entry name" value="Sugar/inositol_transpt"/>
</dbReference>
<proteinExistence type="inferred from homology"/>
<dbReference type="OrthoDB" id="6133115at2759"/>
<feature type="transmembrane region" description="Helical" evidence="8">
    <location>
        <begin position="132"/>
        <end position="151"/>
    </location>
</feature>
<evidence type="ECO:0000256" key="1">
    <source>
        <dbReference type="ARBA" id="ARBA00004141"/>
    </source>
</evidence>
<evidence type="ECO:0000256" key="7">
    <source>
        <dbReference type="RuleBase" id="RU003346"/>
    </source>
</evidence>
<reference evidence="10" key="2">
    <citation type="submission" date="2014-02" db="EMBL/GenBank/DDBJ databases">
        <title>Complete DNA sequence of /Kuraishia capsulata/ illustrates novel genomic features among budding yeasts (/Saccharomycotina/).</title>
        <authorList>
            <person name="Morales L."/>
            <person name="Noel B."/>
            <person name="Porcel B."/>
            <person name="Marcet-Houben M."/>
            <person name="Hullo M-F."/>
            <person name="Sacerdot C."/>
            <person name="Tekaia F."/>
            <person name="Leh-Louis V."/>
            <person name="Despons L."/>
            <person name="Khanna V."/>
            <person name="Aury J-M."/>
            <person name="Barbe V."/>
            <person name="Couloux A."/>
            <person name="Labadie K."/>
            <person name="Pelletier E."/>
            <person name="Souciet J-L."/>
            <person name="Boekhout T."/>
            <person name="Gabaldon T."/>
            <person name="Wincker P."/>
            <person name="Dujon B."/>
        </authorList>
    </citation>
    <scope>NUCLEOTIDE SEQUENCE</scope>
    <source>
        <strain evidence="10">CBS 1993</strain>
    </source>
</reference>
<dbReference type="Pfam" id="PF00083">
    <property type="entry name" value="Sugar_tr"/>
    <property type="match status" value="1"/>
</dbReference>
<evidence type="ECO:0000256" key="2">
    <source>
        <dbReference type="ARBA" id="ARBA00010992"/>
    </source>
</evidence>
<dbReference type="RefSeq" id="XP_022458273.1">
    <property type="nucleotide sequence ID" value="XM_022602471.1"/>
</dbReference>
<keyword evidence="5 8" id="KW-1133">Transmembrane helix</keyword>
<dbReference type="PANTHER" id="PTHR48022:SF24">
    <property type="entry name" value="HEXOSE TRANSPORTER PROTEIN (AFU_ORTHOLOGUE AFUA_8G04480)"/>
    <property type="match status" value="1"/>
</dbReference>
<evidence type="ECO:0000256" key="4">
    <source>
        <dbReference type="ARBA" id="ARBA00022692"/>
    </source>
</evidence>
<feature type="transmembrane region" description="Helical" evidence="8">
    <location>
        <begin position="356"/>
        <end position="374"/>
    </location>
</feature>
<feature type="transmembrane region" description="Helical" evidence="8">
    <location>
        <begin position="381"/>
        <end position="402"/>
    </location>
</feature>
<dbReference type="SUPFAM" id="SSF103473">
    <property type="entry name" value="MFS general substrate transporter"/>
    <property type="match status" value="1"/>
</dbReference>
<evidence type="ECO:0000313" key="11">
    <source>
        <dbReference type="Proteomes" id="UP000019384"/>
    </source>
</evidence>
<feature type="transmembrane region" description="Helical" evidence="8">
    <location>
        <begin position="157"/>
        <end position="178"/>
    </location>
</feature>
<feature type="domain" description="Major facilitator superfamily (MFS) profile" evidence="9">
    <location>
        <begin position="64"/>
        <end position="505"/>
    </location>
</feature>
<dbReference type="GO" id="GO:0016020">
    <property type="term" value="C:membrane"/>
    <property type="evidence" value="ECO:0007669"/>
    <property type="project" value="UniProtKB-SubCell"/>
</dbReference>
<comment type="subcellular location">
    <subcellularLocation>
        <location evidence="1">Membrane</location>
        <topology evidence="1">Multi-pass membrane protein</topology>
    </subcellularLocation>
</comment>
<feature type="transmembrane region" description="Helical" evidence="8">
    <location>
        <begin position="101"/>
        <end position="125"/>
    </location>
</feature>
<reference evidence="10" key="1">
    <citation type="submission" date="2013-12" db="EMBL/GenBank/DDBJ databases">
        <authorList>
            <person name="Genoscope - CEA"/>
        </authorList>
    </citation>
    <scope>NUCLEOTIDE SEQUENCE</scope>
    <source>
        <strain evidence="10">CBS 1993</strain>
    </source>
</reference>
<dbReference type="NCBIfam" id="TIGR00879">
    <property type="entry name" value="SP"/>
    <property type="match status" value="1"/>
</dbReference>
<name>W6MMR4_9ASCO</name>